<keyword evidence="2" id="KW-0808">Transferase</keyword>
<reference evidence="2" key="1">
    <citation type="submission" date="2021-01" db="EMBL/GenBank/DDBJ databases">
        <authorList>
            <person name="Li R."/>
            <person name="Bekaert M."/>
        </authorList>
    </citation>
    <scope>NUCLEOTIDE SEQUENCE</scope>
    <source>
        <strain evidence="2">Farmed</strain>
    </source>
</reference>
<protein>
    <submittedName>
        <fullName evidence="2">RNF14</fullName>
        <ecNumber evidence="2">2.3.2.31</ecNumber>
    </submittedName>
</protein>
<dbReference type="PROSITE" id="PS50908">
    <property type="entry name" value="RWD"/>
    <property type="match status" value="1"/>
</dbReference>
<dbReference type="AlphaFoldDB" id="A0A812EV37"/>
<name>A0A812EV37_ACAPH</name>
<dbReference type="OrthoDB" id="1431934at2759"/>
<dbReference type="InterPro" id="IPR016135">
    <property type="entry name" value="UBQ-conjugating_enzyme/RWD"/>
</dbReference>
<dbReference type="InterPro" id="IPR006575">
    <property type="entry name" value="RWD_dom"/>
</dbReference>
<keyword evidence="3" id="KW-1185">Reference proteome</keyword>
<dbReference type="EMBL" id="CAHIKZ030005582">
    <property type="protein sequence ID" value="CAE1330616.1"/>
    <property type="molecule type" value="Genomic_DNA"/>
</dbReference>
<dbReference type="Pfam" id="PF05773">
    <property type="entry name" value="RWD"/>
    <property type="match status" value="1"/>
</dbReference>
<evidence type="ECO:0000313" key="2">
    <source>
        <dbReference type="EMBL" id="CAE1330616.1"/>
    </source>
</evidence>
<organism evidence="2 3">
    <name type="scientific">Acanthosepion pharaonis</name>
    <name type="common">Pharaoh cuttlefish</name>
    <name type="synonym">Sepia pharaonis</name>
    <dbReference type="NCBI Taxonomy" id="158019"/>
    <lineage>
        <taxon>Eukaryota</taxon>
        <taxon>Metazoa</taxon>
        <taxon>Spiralia</taxon>
        <taxon>Lophotrochozoa</taxon>
        <taxon>Mollusca</taxon>
        <taxon>Cephalopoda</taxon>
        <taxon>Coleoidea</taxon>
        <taxon>Decapodiformes</taxon>
        <taxon>Sepiida</taxon>
        <taxon>Sepiina</taxon>
        <taxon>Sepiidae</taxon>
        <taxon>Acanthosepion</taxon>
    </lineage>
</organism>
<dbReference type="Proteomes" id="UP000597762">
    <property type="component" value="Unassembled WGS sequence"/>
</dbReference>
<proteinExistence type="predicted"/>
<keyword evidence="2" id="KW-0012">Acyltransferase</keyword>
<dbReference type="SUPFAM" id="SSF54495">
    <property type="entry name" value="UBC-like"/>
    <property type="match status" value="1"/>
</dbReference>
<comment type="caution">
    <text evidence="2">The sequence shown here is derived from an EMBL/GenBank/DDBJ whole genome shotgun (WGS) entry which is preliminary data.</text>
</comment>
<gene>
    <name evidence="2" type="ORF">SPHA_79911</name>
</gene>
<dbReference type="CDD" id="cd23820">
    <property type="entry name" value="RWD_RNF14"/>
    <property type="match status" value="1"/>
</dbReference>
<evidence type="ECO:0000259" key="1">
    <source>
        <dbReference type="PROSITE" id="PS50908"/>
    </source>
</evidence>
<evidence type="ECO:0000313" key="3">
    <source>
        <dbReference type="Proteomes" id="UP000597762"/>
    </source>
</evidence>
<dbReference type="SMART" id="SM00591">
    <property type="entry name" value="RWD"/>
    <property type="match status" value="1"/>
</dbReference>
<accession>A0A812EV37</accession>
<dbReference type="GO" id="GO:0061630">
    <property type="term" value="F:ubiquitin protein ligase activity"/>
    <property type="evidence" value="ECO:0007669"/>
    <property type="project" value="UniProtKB-EC"/>
</dbReference>
<feature type="domain" description="RWD" evidence="1">
    <location>
        <begin position="11"/>
        <end position="142"/>
    </location>
</feature>
<dbReference type="Gene3D" id="3.10.110.10">
    <property type="entry name" value="Ubiquitin Conjugating Enzyme"/>
    <property type="match status" value="1"/>
</dbReference>
<dbReference type="EC" id="2.3.2.31" evidence="2"/>
<sequence>MQQEENDERSDELTAISSIYEDDVFLPSEDDYGGQFVAKLKLPQPFMIHFQGCDDLELATTLSEPPGKFHQIRHLPPIVMNFQLPESYPSISAPLFTLSCKWLSRSQLDVLCKRLDQLWEENADYLKVLNRTPTLTPRTKLMMKIIKIRLLSVDKIKTKRLLNHN</sequence>